<evidence type="ECO:0000259" key="6">
    <source>
        <dbReference type="Pfam" id="PF00327"/>
    </source>
</evidence>
<dbReference type="Gene3D" id="3.30.1390.20">
    <property type="entry name" value="Ribosomal protein L30, ferredoxin-like fold domain"/>
    <property type="match status" value="1"/>
</dbReference>
<organism evidence="7 8">
    <name type="scientific">Corynebacterium endometrii</name>
    <dbReference type="NCBI Taxonomy" id="2488819"/>
    <lineage>
        <taxon>Bacteria</taxon>
        <taxon>Bacillati</taxon>
        <taxon>Actinomycetota</taxon>
        <taxon>Actinomycetes</taxon>
        <taxon>Mycobacteriales</taxon>
        <taxon>Corynebacteriaceae</taxon>
        <taxon>Corynebacterium</taxon>
    </lineage>
</organism>
<dbReference type="PANTHER" id="PTHR15892">
    <property type="entry name" value="MITOCHONDRIAL RIBOSOMAL PROTEIN L30"/>
    <property type="match status" value="1"/>
</dbReference>
<protein>
    <recommendedName>
        <fullName evidence="5">Large ribosomal subunit protein uL30</fullName>
    </recommendedName>
</protein>
<evidence type="ECO:0000313" key="7">
    <source>
        <dbReference type="EMBL" id="QCB27715.1"/>
    </source>
</evidence>
<dbReference type="Pfam" id="PF00327">
    <property type="entry name" value="Ribosomal_L30"/>
    <property type="match status" value="1"/>
</dbReference>
<dbReference type="InterPro" id="IPR016082">
    <property type="entry name" value="Ribosomal_uL30_ferredoxin-like"/>
</dbReference>
<name>A0A4P7QDT9_9CORY</name>
<evidence type="ECO:0000256" key="5">
    <source>
        <dbReference type="HAMAP-Rule" id="MF_01371"/>
    </source>
</evidence>
<keyword evidence="4 5" id="KW-0687">Ribonucleoprotein</keyword>
<dbReference type="AlphaFoldDB" id="A0A4P7QDT9"/>
<dbReference type="SUPFAM" id="SSF55129">
    <property type="entry name" value="Ribosomal protein L30p/L7e"/>
    <property type="match status" value="1"/>
</dbReference>
<dbReference type="PIRSF" id="PIRSF002211">
    <property type="entry name" value="Ribosomal_L30_bac-type"/>
    <property type="match status" value="1"/>
</dbReference>
<evidence type="ECO:0000256" key="4">
    <source>
        <dbReference type="ARBA" id="ARBA00023274"/>
    </source>
</evidence>
<dbReference type="InterPro" id="IPR036919">
    <property type="entry name" value="Ribo_uL30_ferredoxin-like_sf"/>
</dbReference>
<dbReference type="Proteomes" id="UP000296352">
    <property type="component" value="Chromosome"/>
</dbReference>
<gene>
    <name evidence="5 7" type="primary">rpmD</name>
    <name evidence="7" type="ORF">CENDO_02085</name>
</gene>
<sequence length="61" mass="6738">MALKITQVKGLVGTKPVHRKNIEALGLKRIGHTVEKQDTPIIRGMVNKVRHLVTVEEVAGE</sequence>
<evidence type="ECO:0000256" key="2">
    <source>
        <dbReference type="ARBA" id="ARBA00011838"/>
    </source>
</evidence>
<dbReference type="InterPro" id="IPR005996">
    <property type="entry name" value="Ribosomal_uL30_bac-type"/>
</dbReference>
<evidence type="ECO:0000256" key="3">
    <source>
        <dbReference type="ARBA" id="ARBA00022980"/>
    </source>
</evidence>
<comment type="similarity">
    <text evidence="1 5">Belongs to the universal ribosomal protein uL30 family.</text>
</comment>
<evidence type="ECO:0000313" key="8">
    <source>
        <dbReference type="Proteomes" id="UP000296352"/>
    </source>
</evidence>
<dbReference type="KEGG" id="cee:CENDO_02085"/>
<dbReference type="CDD" id="cd01658">
    <property type="entry name" value="Ribosomal_L30"/>
    <property type="match status" value="1"/>
</dbReference>
<accession>A0A4P7QDT9</accession>
<reference evidence="7 8" key="1">
    <citation type="submission" date="2019-04" db="EMBL/GenBank/DDBJ databases">
        <title>Corynebacterium endometrii sp. nov., isolated from the uterus of a cow with endometritis.</title>
        <authorList>
            <person name="Ballas P."/>
            <person name="Ruckert C."/>
            <person name="Wagener K."/>
            <person name="Drillich M."/>
            <person name="Kaempfer P."/>
            <person name="Busse H.-J."/>
            <person name="Ehling-Schulz M."/>
        </authorList>
    </citation>
    <scope>NUCLEOTIDE SEQUENCE [LARGE SCALE GENOMIC DNA]</scope>
    <source>
        <strain evidence="7 8">LMM-1653</strain>
    </source>
</reference>
<dbReference type="HAMAP" id="MF_01371_B">
    <property type="entry name" value="Ribosomal_uL30_B"/>
    <property type="match status" value="1"/>
</dbReference>
<dbReference type="GO" id="GO:0006412">
    <property type="term" value="P:translation"/>
    <property type="evidence" value="ECO:0007669"/>
    <property type="project" value="UniProtKB-UniRule"/>
</dbReference>
<dbReference type="PANTHER" id="PTHR15892:SF2">
    <property type="entry name" value="LARGE RIBOSOMAL SUBUNIT PROTEIN UL30M"/>
    <property type="match status" value="1"/>
</dbReference>
<dbReference type="NCBIfam" id="TIGR01308">
    <property type="entry name" value="rpmD_bact"/>
    <property type="match status" value="1"/>
</dbReference>
<dbReference type="GO" id="GO:0003735">
    <property type="term" value="F:structural constituent of ribosome"/>
    <property type="evidence" value="ECO:0007669"/>
    <property type="project" value="InterPro"/>
</dbReference>
<dbReference type="FunFam" id="3.30.1390.20:FF:000001">
    <property type="entry name" value="50S ribosomal protein L30"/>
    <property type="match status" value="1"/>
</dbReference>
<dbReference type="OrthoDB" id="9812790at2"/>
<keyword evidence="8" id="KW-1185">Reference proteome</keyword>
<dbReference type="EMBL" id="CP039247">
    <property type="protein sequence ID" value="QCB27715.1"/>
    <property type="molecule type" value="Genomic_DNA"/>
</dbReference>
<dbReference type="RefSeq" id="WP_136140547.1">
    <property type="nucleotide sequence ID" value="NZ_CP039247.1"/>
</dbReference>
<evidence type="ECO:0000256" key="1">
    <source>
        <dbReference type="ARBA" id="ARBA00007594"/>
    </source>
</evidence>
<proteinExistence type="inferred from homology"/>
<comment type="subunit">
    <text evidence="2 5">Part of the 50S ribosomal subunit.</text>
</comment>
<keyword evidence="3 5" id="KW-0689">Ribosomal protein</keyword>
<dbReference type="GO" id="GO:0022625">
    <property type="term" value="C:cytosolic large ribosomal subunit"/>
    <property type="evidence" value="ECO:0007669"/>
    <property type="project" value="TreeGrafter"/>
</dbReference>
<feature type="domain" description="Large ribosomal subunit protein uL30-like ferredoxin-like fold" evidence="6">
    <location>
        <begin position="3"/>
        <end position="53"/>
    </location>
</feature>